<name>A0ABR4JBP4_9EURO</name>
<evidence type="ECO:0000313" key="3">
    <source>
        <dbReference type="Proteomes" id="UP001610444"/>
    </source>
</evidence>
<evidence type="ECO:0000313" key="2">
    <source>
        <dbReference type="EMBL" id="KAL2836428.1"/>
    </source>
</evidence>
<dbReference type="RefSeq" id="XP_070892078.1">
    <property type="nucleotide sequence ID" value="XM_071042291.1"/>
</dbReference>
<protein>
    <submittedName>
        <fullName evidence="2">Uncharacterized protein</fullName>
    </submittedName>
</protein>
<gene>
    <name evidence="2" type="ORF">BJX68DRAFT_250673</name>
</gene>
<accession>A0ABR4JBP4</accession>
<feature type="transmembrane region" description="Helical" evidence="1">
    <location>
        <begin position="41"/>
        <end position="60"/>
    </location>
</feature>
<keyword evidence="3" id="KW-1185">Reference proteome</keyword>
<dbReference type="GeneID" id="98157455"/>
<comment type="caution">
    <text evidence="2">The sequence shown here is derived from an EMBL/GenBank/DDBJ whole genome shotgun (WGS) entry which is preliminary data.</text>
</comment>
<keyword evidence="1" id="KW-1133">Transmembrane helix</keyword>
<evidence type="ECO:0000256" key="1">
    <source>
        <dbReference type="SAM" id="Phobius"/>
    </source>
</evidence>
<keyword evidence="1" id="KW-0812">Transmembrane</keyword>
<sequence length="97" mass="10342">MSAGICCGWSSDMLTLEAVVAESSSAQSKEVPLDGPDNMEFAIISAGGLVLDLFLIRVTLFKGWIKVLKMSQITSLHDAGGEPLNVVIYSLISRGQI</sequence>
<proteinExistence type="predicted"/>
<dbReference type="EMBL" id="JBFXLR010000116">
    <property type="protein sequence ID" value="KAL2836428.1"/>
    <property type="molecule type" value="Genomic_DNA"/>
</dbReference>
<dbReference type="Proteomes" id="UP001610444">
    <property type="component" value="Unassembled WGS sequence"/>
</dbReference>
<feature type="non-terminal residue" evidence="2">
    <location>
        <position position="97"/>
    </location>
</feature>
<organism evidence="2 3">
    <name type="scientific">Aspergillus pseudodeflectus</name>
    <dbReference type="NCBI Taxonomy" id="176178"/>
    <lineage>
        <taxon>Eukaryota</taxon>
        <taxon>Fungi</taxon>
        <taxon>Dikarya</taxon>
        <taxon>Ascomycota</taxon>
        <taxon>Pezizomycotina</taxon>
        <taxon>Eurotiomycetes</taxon>
        <taxon>Eurotiomycetidae</taxon>
        <taxon>Eurotiales</taxon>
        <taxon>Aspergillaceae</taxon>
        <taxon>Aspergillus</taxon>
        <taxon>Aspergillus subgen. Nidulantes</taxon>
    </lineage>
</organism>
<keyword evidence="1" id="KW-0472">Membrane</keyword>
<reference evidence="2 3" key="1">
    <citation type="submission" date="2024-07" db="EMBL/GenBank/DDBJ databases">
        <title>Section-level genome sequencing and comparative genomics of Aspergillus sections Usti and Cavernicolus.</title>
        <authorList>
            <consortium name="Lawrence Berkeley National Laboratory"/>
            <person name="Nybo J.L."/>
            <person name="Vesth T.C."/>
            <person name="Theobald S."/>
            <person name="Frisvad J.C."/>
            <person name="Larsen T.O."/>
            <person name="Kjaerboelling I."/>
            <person name="Rothschild-Mancinelli K."/>
            <person name="Lyhne E.K."/>
            <person name="Kogle M.E."/>
            <person name="Barry K."/>
            <person name="Clum A."/>
            <person name="Na H."/>
            <person name="Ledsgaard L."/>
            <person name="Lin J."/>
            <person name="Lipzen A."/>
            <person name="Kuo A."/>
            <person name="Riley R."/>
            <person name="Mondo S."/>
            <person name="LaButti K."/>
            <person name="Haridas S."/>
            <person name="Pangalinan J."/>
            <person name="Salamov A.A."/>
            <person name="Simmons B.A."/>
            <person name="Magnuson J.K."/>
            <person name="Chen J."/>
            <person name="Drula E."/>
            <person name="Henrissat B."/>
            <person name="Wiebenga A."/>
            <person name="Lubbers R.J."/>
            <person name="Gomes A.C."/>
            <person name="Macurrencykelacurrency M.R."/>
            <person name="Stajich J."/>
            <person name="Grigoriev I.V."/>
            <person name="Mortensen U.H."/>
            <person name="De vries R.P."/>
            <person name="Baker S.E."/>
            <person name="Andersen M.R."/>
        </authorList>
    </citation>
    <scope>NUCLEOTIDE SEQUENCE [LARGE SCALE GENOMIC DNA]</scope>
    <source>
        <strain evidence="2 3">CBS 756.74</strain>
    </source>
</reference>